<dbReference type="Pfam" id="PF00149">
    <property type="entry name" value="Metallophos"/>
    <property type="match status" value="1"/>
</dbReference>
<dbReference type="SUPFAM" id="SSF56300">
    <property type="entry name" value="Metallo-dependent phosphatases"/>
    <property type="match status" value="1"/>
</dbReference>
<evidence type="ECO:0000313" key="3">
    <source>
        <dbReference type="EMBL" id="MBF8437340.1"/>
    </source>
</evidence>
<sequence>MLKMTKEHDNQEEINEKLIDKKVDRRNFLKRSGQTFGALMAAGLFKFNFSTKGAKASEGDLSDKLIILHTNDMHGRIEINEEDGIMGMPYVSSIVQDFRENYENVLLLDAGDTVHGRPISDRLYGSSTIETMNAIGYDIMTAGNHDFNFGYDRLLELEEMMNAELVSSNVEKDGELLFKPYTIREVAGRQIGILGIATPATRYTTHPDNIEGIDFTSMREATEHYVEEMRSEYDLDLLVALGHVGYGANNPDDEDFTVTDELVTNVDGIDIFVDGHSHTRIPEGDWHNDTLVVQAYEYLKKVGVVEIDFSNDQPEFQAHLISAEEAIANYEPDPELEEILSDARDDARDAMLG</sequence>
<name>A0A931AV44_9FIRM</name>
<accession>A0A931AV44</accession>
<evidence type="ECO:0000259" key="2">
    <source>
        <dbReference type="Pfam" id="PF00149"/>
    </source>
</evidence>
<proteinExistence type="inferred from homology"/>
<keyword evidence="1" id="KW-0547">Nucleotide-binding</keyword>
<dbReference type="CDD" id="cd00845">
    <property type="entry name" value="MPP_UshA_N_like"/>
    <property type="match status" value="1"/>
</dbReference>
<gene>
    <name evidence="3" type="ORF">I0Q91_09635</name>
</gene>
<dbReference type="GO" id="GO:0009166">
    <property type="term" value="P:nucleotide catabolic process"/>
    <property type="evidence" value="ECO:0007669"/>
    <property type="project" value="InterPro"/>
</dbReference>
<keyword evidence="4" id="KW-1185">Reference proteome</keyword>
<feature type="domain" description="Calcineurin-like phosphoesterase" evidence="2">
    <location>
        <begin position="67"/>
        <end position="279"/>
    </location>
</feature>
<organism evidence="3 4">
    <name type="scientific">Halonatronomonas betaini</name>
    <dbReference type="NCBI Taxonomy" id="2778430"/>
    <lineage>
        <taxon>Bacteria</taxon>
        <taxon>Bacillati</taxon>
        <taxon>Bacillota</taxon>
        <taxon>Clostridia</taxon>
        <taxon>Halanaerobiales</taxon>
        <taxon>Halarsenatibacteraceae</taxon>
        <taxon>Halonatronomonas</taxon>
    </lineage>
</organism>
<dbReference type="GO" id="GO:0000166">
    <property type="term" value="F:nucleotide binding"/>
    <property type="evidence" value="ECO:0007669"/>
    <property type="project" value="UniProtKB-KW"/>
</dbReference>
<dbReference type="PANTHER" id="PTHR11575">
    <property type="entry name" value="5'-NUCLEOTIDASE-RELATED"/>
    <property type="match status" value="1"/>
</dbReference>
<dbReference type="Proteomes" id="UP000621436">
    <property type="component" value="Unassembled WGS sequence"/>
</dbReference>
<dbReference type="GO" id="GO:0046872">
    <property type="term" value="F:metal ion binding"/>
    <property type="evidence" value="ECO:0007669"/>
    <property type="project" value="InterPro"/>
</dbReference>
<dbReference type="GO" id="GO:0016788">
    <property type="term" value="F:hydrolase activity, acting on ester bonds"/>
    <property type="evidence" value="ECO:0007669"/>
    <property type="project" value="InterPro"/>
</dbReference>
<evidence type="ECO:0000256" key="1">
    <source>
        <dbReference type="RuleBase" id="RU362119"/>
    </source>
</evidence>
<dbReference type="PRINTS" id="PR01607">
    <property type="entry name" value="APYRASEFAMLY"/>
</dbReference>
<evidence type="ECO:0000313" key="4">
    <source>
        <dbReference type="Proteomes" id="UP000621436"/>
    </source>
</evidence>
<keyword evidence="1" id="KW-0378">Hydrolase</keyword>
<dbReference type="PROSITE" id="PS51318">
    <property type="entry name" value="TAT"/>
    <property type="match status" value="1"/>
</dbReference>
<comment type="similarity">
    <text evidence="1">Belongs to the 5'-nucleotidase family.</text>
</comment>
<dbReference type="InterPro" id="IPR006179">
    <property type="entry name" value="5_nucleotidase/apyrase"/>
</dbReference>
<dbReference type="RefSeq" id="WP_270454314.1">
    <property type="nucleotide sequence ID" value="NZ_JADPIE010000005.1"/>
</dbReference>
<dbReference type="InterPro" id="IPR006311">
    <property type="entry name" value="TAT_signal"/>
</dbReference>
<protein>
    <submittedName>
        <fullName evidence="3">Bifunctional metallophosphatase/5'-nucleotidase</fullName>
    </submittedName>
</protein>
<dbReference type="PROSITE" id="PS00785">
    <property type="entry name" value="5_NUCLEOTIDASE_1"/>
    <property type="match status" value="1"/>
</dbReference>
<dbReference type="GO" id="GO:0030288">
    <property type="term" value="C:outer membrane-bounded periplasmic space"/>
    <property type="evidence" value="ECO:0007669"/>
    <property type="project" value="TreeGrafter"/>
</dbReference>
<comment type="caution">
    <text evidence="3">The sequence shown here is derived from an EMBL/GenBank/DDBJ whole genome shotgun (WGS) entry which is preliminary data.</text>
</comment>
<dbReference type="AlphaFoldDB" id="A0A931AV44"/>
<dbReference type="InterPro" id="IPR004843">
    <property type="entry name" value="Calcineurin-like_PHP"/>
</dbReference>
<reference evidence="3" key="1">
    <citation type="submission" date="2020-11" db="EMBL/GenBank/DDBJ databases">
        <title>Halonatronomonas betainensis gen. nov., sp. nov. a novel haloalkaliphilic representative of the family Halanaerobiacae capable of betaine degradation.</title>
        <authorList>
            <person name="Boltyanskaya Y."/>
            <person name="Kevbrin V."/>
            <person name="Detkova E."/>
            <person name="Grouzdev D.S."/>
            <person name="Koziaeva V."/>
            <person name="Zhilina T."/>
        </authorList>
    </citation>
    <scope>NUCLEOTIDE SEQUENCE</scope>
    <source>
        <strain evidence="3">Z-7014</strain>
    </source>
</reference>
<dbReference type="InterPro" id="IPR006146">
    <property type="entry name" value="5'-Nucleotdase_CS"/>
</dbReference>
<dbReference type="EMBL" id="JADPIE010000005">
    <property type="protein sequence ID" value="MBF8437340.1"/>
    <property type="molecule type" value="Genomic_DNA"/>
</dbReference>
<dbReference type="InterPro" id="IPR029052">
    <property type="entry name" value="Metallo-depent_PP-like"/>
</dbReference>
<dbReference type="PANTHER" id="PTHR11575:SF24">
    <property type="entry name" value="5'-NUCLEOTIDASE"/>
    <property type="match status" value="1"/>
</dbReference>
<dbReference type="Gene3D" id="3.60.21.10">
    <property type="match status" value="1"/>
</dbReference>